<accession>A0A518H532</accession>
<feature type="compositionally biased region" description="Basic and acidic residues" evidence="1">
    <location>
        <begin position="122"/>
        <end position="135"/>
    </location>
</feature>
<dbReference type="InterPro" id="IPR011051">
    <property type="entry name" value="RmlC_Cupin_sf"/>
</dbReference>
<evidence type="ECO:0000313" key="3">
    <source>
        <dbReference type="Proteomes" id="UP000317835"/>
    </source>
</evidence>
<dbReference type="SUPFAM" id="SSF51182">
    <property type="entry name" value="RmlC-like cupins"/>
    <property type="match status" value="1"/>
</dbReference>
<feature type="region of interest" description="Disordered" evidence="1">
    <location>
        <begin position="1"/>
        <end position="51"/>
    </location>
</feature>
<dbReference type="EMBL" id="CP036426">
    <property type="protein sequence ID" value="QDV35918.1"/>
    <property type="molecule type" value="Genomic_DNA"/>
</dbReference>
<proteinExistence type="predicted"/>
<keyword evidence="3" id="KW-1185">Reference proteome</keyword>
<evidence type="ECO:0008006" key="4">
    <source>
        <dbReference type="Google" id="ProtNLM"/>
    </source>
</evidence>
<dbReference type="RefSeq" id="WP_145271843.1">
    <property type="nucleotide sequence ID" value="NZ_CP036426.1"/>
</dbReference>
<dbReference type="Proteomes" id="UP000317835">
    <property type="component" value="Chromosome"/>
</dbReference>
<gene>
    <name evidence="2" type="ORF">ElP_38260</name>
</gene>
<dbReference type="Gene3D" id="2.60.120.10">
    <property type="entry name" value="Jelly Rolls"/>
    <property type="match status" value="1"/>
</dbReference>
<protein>
    <recommendedName>
        <fullName evidence="4">Cupin domain protein</fullName>
    </recommendedName>
</protein>
<dbReference type="KEGG" id="tpla:ElP_38260"/>
<sequence>MDTPGSATAPGLTARPGPGDLVRPRAEAPTVPRPCGQGTRLFTSEDGPPANPHVTFITDSVGHDHARRAGMYSILEGTGEPGLNDNVVAVEPGMLAVIEPDTAHRLRREQGVRTLVLGKPAWHPDDESFDDDRAPARSPDAS</sequence>
<name>A0A518H532_9BACT</name>
<feature type="region of interest" description="Disordered" evidence="1">
    <location>
        <begin position="117"/>
        <end position="142"/>
    </location>
</feature>
<dbReference type="AlphaFoldDB" id="A0A518H532"/>
<evidence type="ECO:0000313" key="2">
    <source>
        <dbReference type="EMBL" id="QDV35918.1"/>
    </source>
</evidence>
<evidence type="ECO:0000256" key="1">
    <source>
        <dbReference type="SAM" id="MobiDB-lite"/>
    </source>
</evidence>
<dbReference type="InterPro" id="IPR014710">
    <property type="entry name" value="RmlC-like_jellyroll"/>
</dbReference>
<dbReference type="OrthoDB" id="287918at2"/>
<organism evidence="2 3">
    <name type="scientific">Tautonia plasticadhaerens</name>
    <dbReference type="NCBI Taxonomy" id="2527974"/>
    <lineage>
        <taxon>Bacteria</taxon>
        <taxon>Pseudomonadati</taxon>
        <taxon>Planctomycetota</taxon>
        <taxon>Planctomycetia</taxon>
        <taxon>Isosphaerales</taxon>
        <taxon>Isosphaeraceae</taxon>
        <taxon>Tautonia</taxon>
    </lineage>
</organism>
<reference evidence="2 3" key="1">
    <citation type="submission" date="2019-02" db="EMBL/GenBank/DDBJ databases">
        <title>Deep-cultivation of Planctomycetes and their phenomic and genomic characterization uncovers novel biology.</title>
        <authorList>
            <person name="Wiegand S."/>
            <person name="Jogler M."/>
            <person name="Boedeker C."/>
            <person name="Pinto D."/>
            <person name="Vollmers J."/>
            <person name="Rivas-Marin E."/>
            <person name="Kohn T."/>
            <person name="Peeters S.H."/>
            <person name="Heuer A."/>
            <person name="Rast P."/>
            <person name="Oberbeckmann S."/>
            <person name="Bunk B."/>
            <person name="Jeske O."/>
            <person name="Meyerdierks A."/>
            <person name="Storesund J.E."/>
            <person name="Kallscheuer N."/>
            <person name="Luecker S."/>
            <person name="Lage O.M."/>
            <person name="Pohl T."/>
            <person name="Merkel B.J."/>
            <person name="Hornburger P."/>
            <person name="Mueller R.-W."/>
            <person name="Bruemmer F."/>
            <person name="Labrenz M."/>
            <person name="Spormann A.M."/>
            <person name="Op den Camp H."/>
            <person name="Overmann J."/>
            <person name="Amann R."/>
            <person name="Jetten M.S.M."/>
            <person name="Mascher T."/>
            <person name="Medema M.H."/>
            <person name="Devos D.P."/>
            <person name="Kaster A.-K."/>
            <person name="Ovreas L."/>
            <person name="Rohde M."/>
            <person name="Galperin M.Y."/>
            <person name="Jogler C."/>
        </authorList>
    </citation>
    <scope>NUCLEOTIDE SEQUENCE [LARGE SCALE GENOMIC DNA]</scope>
    <source>
        <strain evidence="2 3">ElP</strain>
    </source>
</reference>